<dbReference type="AlphaFoldDB" id="E0VG51"/>
<proteinExistence type="predicted"/>
<sequence length="184" mass="21404">MAEALLKENISRAVEIEKFKPNYFIQEIIRKEKKKNNSNDNFIVKTINIGEMKKSENAIKNDDNYFIRIKLDVNEKCDDDVNEIFIDCKSKTLIKTKNDEIDNLIVIDENTRELDTALKLIHEIENNVIKVKLSDAILILPDLESELRKHLQNKIKNMSDKGSLIDNIVSDDFLSSTQNFYENI</sequence>
<evidence type="ECO:0000313" key="1">
    <source>
        <dbReference type="EMBL" id="EEB12357.1"/>
    </source>
</evidence>
<dbReference type="RefSeq" id="XP_002425095.1">
    <property type="nucleotide sequence ID" value="XM_002425050.1"/>
</dbReference>
<keyword evidence="3" id="KW-1185">Reference proteome</keyword>
<reference evidence="2" key="3">
    <citation type="submission" date="2021-02" db="UniProtKB">
        <authorList>
            <consortium name="EnsemblMetazoa"/>
        </authorList>
    </citation>
    <scope>IDENTIFICATION</scope>
    <source>
        <strain evidence="2">USDA</strain>
    </source>
</reference>
<protein>
    <submittedName>
        <fullName evidence="1 2">Uncharacterized protein</fullName>
    </submittedName>
</protein>
<organism>
    <name type="scientific">Pediculus humanus subsp. corporis</name>
    <name type="common">Body louse</name>
    <dbReference type="NCBI Taxonomy" id="121224"/>
    <lineage>
        <taxon>Eukaryota</taxon>
        <taxon>Metazoa</taxon>
        <taxon>Ecdysozoa</taxon>
        <taxon>Arthropoda</taxon>
        <taxon>Hexapoda</taxon>
        <taxon>Insecta</taxon>
        <taxon>Pterygota</taxon>
        <taxon>Neoptera</taxon>
        <taxon>Paraneoptera</taxon>
        <taxon>Psocodea</taxon>
        <taxon>Troctomorpha</taxon>
        <taxon>Phthiraptera</taxon>
        <taxon>Anoplura</taxon>
        <taxon>Pediculidae</taxon>
        <taxon>Pediculus</taxon>
    </lineage>
</organism>
<dbReference type="CTD" id="8236750"/>
<evidence type="ECO:0000313" key="3">
    <source>
        <dbReference type="Proteomes" id="UP000009046"/>
    </source>
</evidence>
<evidence type="ECO:0000313" key="2">
    <source>
        <dbReference type="EnsemblMetazoa" id="PHUM173540-PA"/>
    </source>
</evidence>
<gene>
    <name evidence="2" type="primary">8236750</name>
    <name evidence="1" type="ORF">Phum_PHUM173540</name>
</gene>
<name>E0VG51_PEDHC</name>
<dbReference type="EnsemblMetazoa" id="PHUM173540-RA">
    <property type="protein sequence ID" value="PHUM173540-PA"/>
    <property type="gene ID" value="PHUM173540"/>
</dbReference>
<dbReference type="EMBL" id="AAZO01002012">
    <property type="status" value="NOT_ANNOTATED_CDS"/>
    <property type="molecule type" value="Genomic_DNA"/>
</dbReference>
<dbReference type="Proteomes" id="UP000009046">
    <property type="component" value="Unassembled WGS sequence"/>
</dbReference>
<dbReference type="EMBL" id="DS235131">
    <property type="protein sequence ID" value="EEB12357.1"/>
    <property type="molecule type" value="Genomic_DNA"/>
</dbReference>
<dbReference type="GeneID" id="8236750"/>
<reference evidence="1" key="2">
    <citation type="submission" date="2007-04" db="EMBL/GenBank/DDBJ databases">
        <title>The genome of the human body louse.</title>
        <authorList>
            <consortium name="The Human Body Louse Genome Consortium"/>
            <person name="Kirkness E."/>
            <person name="Walenz B."/>
            <person name="Hass B."/>
            <person name="Bruggner R."/>
            <person name="Strausberg R."/>
        </authorList>
    </citation>
    <scope>NUCLEOTIDE SEQUENCE</scope>
    <source>
        <strain evidence="1">USDA</strain>
    </source>
</reference>
<reference evidence="1" key="1">
    <citation type="submission" date="2007-04" db="EMBL/GenBank/DDBJ databases">
        <title>Annotation of Pediculus humanus corporis strain USDA.</title>
        <authorList>
            <person name="Kirkness E."/>
            <person name="Hannick L."/>
            <person name="Hass B."/>
            <person name="Bruggner R."/>
            <person name="Lawson D."/>
            <person name="Bidwell S."/>
            <person name="Joardar V."/>
            <person name="Caler E."/>
            <person name="Walenz B."/>
            <person name="Inman J."/>
            <person name="Schobel S."/>
            <person name="Galinsky K."/>
            <person name="Amedeo P."/>
            <person name="Strausberg R."/>
        </authorList>
    </citation>
    <scope>NUCLEOTIDE SEQUENCE</scope>
    <source>
        <strain evidence="1">USDA</strain>
    </source>
</reference>
<dbReference type="InParanoid" id="E0VG51"/>
<dbReference type="HOGENOM" id="CLU_1469921_0_0_1"/>
<dbReference type="KEGG" id="phu:Phum_PHUM173540"/>
<accession>E0VG51</accession>
<dbReference type="VEuPathDB" id="VectorBase:PHUM173540"/>